<gene>
    <name evidence="1" type="ORF">HPB47_005066</name>
</gene>
<protein>
    <submittedName>
        <fullName evidence="1">Uncharacterized protein</fullName>
    </submittedName>
</protein>
<sequence length="162" mass="18287">MPVACYAPECRHRKRSGPGTQARHFFKVPLDEKRLALWPRNFPWRDVSHKDVLCDLHFREQDILKYFKHEIRGEVVLTPQGKWSLKPDAVPSIFASFPDHLPRFDTKPESRRSGETPLCEDVVDNSSGGAQPTLPGGANLSGKDPLEGFCLGTREHRAAVTE</sequence>
<organism evidence="1 2">
    <name type="scientific">Ixodes persulcatus</name>
    <name type="common">Taiga tick</name>
    <dbReference type="NCBI Taxonomy" id="34615"/>
    <lineage>
        <taxon>Eukaryota</taxon>
        <taxon>Metazoa</taxon>
        <taxon>Ecdysozoa</taxon>
        <taxon>Arthropoda</taxon>
        <taxon>Chelicerata</taxon>
        <taxon>Arachnida</taxon>
        <taxon>Acari</taxon>
        <taxon>Parasitiformes</taxon>
        <taxon>Ixodida</taxon>
        <taxon>Ixodoidea</taxon>
        <taxon>Ixodidae</taxon>
        <taxon>Ixodinae</taxon>
        <taxon>Ixodes</taxon>
    </lineage>
</organism>
<comment type="caution">
    <text evidence="1">The sequence shown here is derived from an EMBL/GenBank/DDBJ whole genome shotgun (WGS) entry which is preliminary data.</text>
</comment>
<evidence type="ECO:0000313" key="2">
    <source>
        <dbReference type="Proteomes" id="UP000805193"/>
    </source>
</evidence>
<evidence type="ECO:0000313" key="1">
    <source>
        <dbReference type="EMBL" id="KAG0418182.1"/>
    </source>
</evidence>
<name>A0AC60PE13_IXOPE</name>
<reference evidence="1 2" key="1">
    <citation type="journal article" date="2020" name="Cell">
        <title>Large-Scale Comparative Analyses of Tick Genomes Elucidate Their Genetic Diversity and Vector Capacities.</title>
        <authorList>
            <consortium name="Tick Genome and Microbiome Consortium (TIGMIC)"/>
            <person name="Jia N."/>
            <person name="Wang J."/>
            <person name="Shi W."/>
            <person name="Du L."/>
            <person name="Sun Y."/>
            <person name="Zhan W."/>
            <person name="Jiang J.F."/>
            <person name="Wang Q."/>
            <person name="Zhang B."/>
            <person name="Ji P."/>
            <person name="Bell-Sakyi L."/>
            <person name="Cui X.M."/>
            <person name="Yuan T.T."/>
            <person name="Jiang B.G."/>
            <person name="Yang W.F."/>
            <person name="Lam T.T."/>
            <person name="Chang Q.C."/>
            <person name="Ding S.J."/>
            <person name="Wang X.J."/>
            <person name="Zhu J.G."/>
            <person name="Ruan X.D."/>
            <person name="Zhao L."/>
            <person name="Wei J.T."/>
            <person name="Ye R.Z."/>
            <person name="Que T.C."/>
            <person name="Du C.H."/>
            <person name="Zhou Y.H."/>
            <person name="Cheng J.X."/>
            <person name="Dai P.F."/>
            <person name="Guo W.B."/>
            <person name="Han X.H."/>
            <person name="Huang E.J."/>
            <person name="Li L.F."/>
            <person name="Wei W."/>
            <person name="Gao Y.C."/>
            <person name="Liu J.Z."/>
            <person name="Shao H.Z."/>
            <person name="Wang X."/>
            <person name="Wang C.C."/>
            <person name="Yang T.C."/>
            <person name="Huo Q.B."/>
            <person name="Li W."/>
            <person name="Chen H.Y."/>
            <person name="Chen S.E."/>
            <person name="Zhou L.G."/>
            <person name="Ni X.B."/>
            <person name="Tian J.H."/>
            <person name="Sheng Y."/>
            <person name="Liu T."/>
            <person name="Pan Y.S."/>
            <person name="Xia L.Y."/>
            <person name="Li J."/>
            <person name="Zhao F."/>
            <person name="Cao W.C."/>
        </authorList>
    </citation>
    <scope>NUCLEOTIDE SEQUENCE [LARGE SCALE GENOMIC DNA]</scope>
    <source>
        <strain evidence="1">Iper-2018</strain>
    </source>
</reference>
<accession>A0AC60PE13</accession>
<proteinExistence type="predicted"/>
<dbReference type="Proteomes" id="UP000805193">
    <property type="component" value="Unassembled WGS sequence"/>
</dbReference>
<keyword evidence="2" id="KW-1185">Reference proteome</keyword>
<dbReference type="EMBL" id="JABSTQ010010758">
    <property type="protein sequence ID" value="KAG0418182.1"/>
    <property type="molecule type" value="Genomic_DNA"/>
</dbReference>